<keyword evidence="3" id="KW-1185">Reference proteome</keyword>
<accession>A0A9N9J8K1</accession>
<protein>
    <submittedName>
        <fullName evidence="2">6717_t:CDS:1</fullName>
    </submittedName>
</protein>
<dbReference type="OrthoDB" id="2482710at2759"/>
<evidence type="ECO:0000256" key="1">
    <source>
        <dbReference type="SAM" id="MobiDB-lite"/>
    </source>
</evidence>
<evidence type="ECO:0000313" key="2">
    <source>
        <dbReference type="EMBL" id="CAG8770197.1"/>
    </source>
</evidence>
<feature type="region of interest" description="Disordered" evidence="1">
    <location>
        <begin position="1"/>
        <end position="54"/>
    </location>
</feature>
<feature type="compositionally biased region" description="Basic and acidic residues" evidence="1">
    <location>
        <begin position="8"/>
        <end position="18"/>
    </location>
</feature>
<feature type="non-terminal residue" evidence="2">
    <location>
        <position position="1"/>
    </location>
</feature>
<feature type="compositionally biased region" description="Basic and acidic residues" evidence="1">
    <location>
        <begin position="25"/>
        <end position="34"/>
    </location>
</feature>
<dbReference type="EMBL" id="CAJVPS010051903">
    <property type="protein sequence ID" value="CAG8770197.1"/>
    <property type="molecule type" value="Genomic_DNA"/>
</dbReference>
<organism evidence="2 3">
    <name type="scientific">Ambispora leptoticha</name>
    <dbReference type="NCBI Taxonomy" id="144679"/>
    <lineage>
        <taxon>Eukaryota</taxon>
        <taxon>Fungi</taxon>
        <taxon>Fungi incertae sedis</taxon>
        <taxon>Mucoromycota</taxon>
        <taxon>Glomeromycotina</taxon>
        <taxon>Glomeromycetes</taxon>
        <taxon>Archaeosporales</taxon>
        <taxon>Ambisporaceae</taxon>
        <taxon>Ambispora</taxon>
    </lineage>
</organism>
<dbReference type="Proteomes" id="UP000789508">
    <property type="component" value="Unassembled WGS sequence"/>
</dbReference>
<sequence>EPTAPKNNKPEKARDDSTSKMMAPKCDDSKETRHQKNNSPKKTTMLRKNVTHER</sequence>
<proteinExistence type="predicted"/>
<evidence type="ECO:0000313" key="3">
    <source>
        <dbReference type="Proteomes" id="UP000789508"/>
    </source>
</evidence>
<gene>
    <name evidence="2" type="ORF">ALEPTO_LOCUS14105</name>
</gene>
<name>A0A9N9J8K1_9GLOM</name>
<comment type="caution">
    <text evidence="2">The sequence shown here is derived from an EMBL/GenBank/DDBJ whole genome shotgun (WGS) entry which is preliminary data.</text>
</comment>
<dbReference type="AlphaFoldDB" id="A0A9N9J8K1"/>
<reference evidence="2" key="1">
    <citation type="submission" date="2021-06" db="EMBL/GenBank/DDBJ databases">
        <authorList>
            <person name="Kallberg Y."/>
            <person name="Tangrot J."/>
            <person name="Rosling A."/>
        </authorList>
    </citation>
    <scope>NUCLEOTIDE SEQUENCE</scope>
    <source>
        <strain evidence="2">FL130A</strain>
    </source>
</reference>